<dbReference type="Pfam" id="PF04055">
    <property type="entry name" value="Radical_SAM"/>
    <property type="match status" value="1"/>
</dbReference>
<dbReference type="GO" id="GO:0009234">
    <property type="term" value="P:menaquinone biosynthetic process"/>
    <property type="evidence" value="ECO:0007669"/>
    <property type="project" value="InterPro"/>
</dbReference>
<dbReference type="PIRSF" id="PIRSF004762">
    <property type="entry name" value="CHP00423"/>
    <property type="match status" value="1"/>
</dbReference>
<dbReference type="InterPro" id="IPR020050">
    <property type="entry name" value="FO_synthase_su2"/>
</dbReference>
<dbReference type="SFLD" id="SFLDG01064">
    <property type="entry name" value="F420__menaquinone_cofactor_bio"/>
    <property type="match status" value="1"/>
</dbReference>
<dbReference type="GO" id="GO:0044689">
    <property type="term" value="F:7,8-didemethyl-8-hydroxy-5-deazariboflavin synthase activity"/>
    <property type="evidence" value="ECO:0007669"/>
    <property type="project" value="TreeGrafter"/>
</dbReference>
<dbReference type="InterPro" id="IPR013785">
    <property type="entry name" value="Aldolase_TIM"/>
</dbReference>
<dbReference type="GO" id="GO:0046872">
    <property type="term" value="F:metal ion binding"/>
    <property type="evidence" value="ECO:0007669"/>
    <property type="project" value="UniProtKB-KW"/>
</dbReference>
<dbReference type="SFLD" id="SFLDS00029">
    <property type="entry name" value="Radical_SAM"/>
    <property type="match status" value="1"/>
</dbReference>
<sequence>MIRGAIPQSYTYMSQSSSLSFVPSEPTDHILEKALAGIRITAEEALELYSSADFLKVQMVARALRSKVRPLTEASYTMFRVVNYTNYCNVECSFCSFMDEIGNGKGYILTVEQILEKMEYAVEMGADQMFLQGGVYPDIEFQYYLDVLQAVKKRFPKMHIRAFSPVEIINLESIRRRPLRDVLIELKENGLDSVPGAGAEILTERMRQIISPKKASVTEWVRAMETCHEVGLPGSANVVFGSEETKEEVIEHLQVIRDLQDRTGGFLSFIPWTFQPQTKRFTVRSVPTHEYLKVLGICRIFLDNIKHIETSVMVLGKGVGQLALLSGADDISSVVIEENVLRSFGLKTEKEAQKFLKEGGFSPVRRDLLYNEQTITQLV</sequence>
<evidence type="ECO:0000256" key="7">
    <source>
        <dbReference type="PIRSR" id="PIRSR004762-2"/>
    </source>
</evidence>
<dbReference type="InterPro" id="IPR007197">
    <property type="entry name" value="rSAM"/>
</dbReference>
<accession>A0A2P2DX20</accession>
<feature type="binding site" evidence="7">
    <location>
        <position position="333"/>
    </location>
    <ligand>
        <name>(3R)-3-methyl-D-ornithine</name>
        <dbReference type="ChEBI" id="CHEBI:64642"/>
    </ligand>
</feature>
<dbReference type="SMART" id="SM00729">
    <property type="entry name" value="Elp3"/>
    <property type="match status" value="1"/>
</dbReference>
<dbReference type="NCBIfam" id="TIGR00423">
    <property type="entry name" value="CofH family radical SAM protein"/>
    <property type="match status" value="1"/>
</dbReference>
<evidence type="ECO:0000313" key="9">
    <source>
        <dbReference type="EMBL" id="GBF49189.1"/>
    </source>
</evidence>
<evidence type="ECO:0000256" key="5">
    <source>
        <dbReference type="ARBA" id="ARBA00023014"/>
    </source>
</evidence>
<dbReference type="AlphaFoldDB" id="A0A2P2DX20"/>
<evidence type="ECO:0000256" key="3">
    <source>
        <dbReference type="ARBA" id="ARBA00022723"/>
    </source>
</evidence>
<dbReference type="InterPro" id="IPR058240">
    <property type="entry name" value="rSAM_sf"/>
</dbReference>
<dbReference type="NCBIfam" id="TIGR03699">
    <property type="entry name" value="menaquin_MqnC"/>
    <property type="match status" value="1"/>
</dbReference>
<reference evidence="9 10" key="1">
    <citation type="submission" date="2018-02" db="EMBL/GenBank/DDBJ databases">
        <title>Novel Leptospira species isolated from soil and water in Japan.</title>
        <authorList>
            <person name="Nakao R."/>
            <person name="Masuzawa T."/>
        </authorList>
    </citation>
    <scope>NUCLEOTIDE SEQUENCE [LARGE SCALE GENOMIC DNA]</scope>
    <source>
        <strain evidence="9 10">YH101</strain>
    </source>
</reference>
<dbReference type="CDD" id="cd01335">
    <property type="entry name" value="Radical_SAM"/>
    <property type="match status" value="1"/>
</dbReference>
<feature type="binding site" evidence="6">
    <location>
        <position position="92"/>
    </location>
    <ligand>
        <name>[4Fe-4S] cluster</name>
        <dbReference type="ChEBI" id="CHEBI:49883"/>
        <note>4Fe-4S-S-AdoMet</note>
    </ligand>
</feature>
<dbReference type="EMBL" id="BFBB01000002">
    <property type="protein sequence ID" value="GBF49189.1"/>
    <property type="molecule type" value="Genomic_DNA"/>
</dbReference>
<dbReference type="InterPro" id="IPR034405">
    <property type="entry name" value="F420"/>
</dbReference>
<evidence type="ECO:0000256" key="4">
    <source>
        <dbReference type="ARBA" id="ARBA00023004"/>
    </source>
</evidence>
<dbReference type="GO" id="GO:0016765">
    <property type="term" value="F:transferase activity, transferring alkyl or aryl (other than methyl) groups"/>
    <property type="evidence" value="ECO:0007669"/>
    <property type="project" value="InterPro"/>
</dbReference>
<dbReference type="PANTHER" id="PTHR43076:SF1">
    <property type="entry name" value="LIPOYL SYNTHASE 2"/>
    <property type="match status" value="1"/>
</dbReference>
<feature type="binding site" evidence="7">
    <location>
        <position position="200"/>
    </location>
    <ligand>
        <name>S-adenosyl-L-methionine</name>
        <dbReference type="ChEBI" id="CHEBI:59789"/>
    </ligand>
</feature>
<dbReference type="InterPro" id="IPR006638">
    <property type="entry name" value="Elp3/MiaA/NifB-like_rSAM"/>
</dbReference>
<keyword evidence="2 6" id="KW-0949">S-adenosyl-L-methionine</keyword>
<comment type="cofactor">
    <cofactor evidence="6">
        <name>[4Fe-4S] cluster</name>
        <dbReference type="ChEBI" id="CHEBI:49883"/>
    </cofactor>
    <text evidence="6">Binds 1 [4Fe-4S] cluster. The cluster is coordinated with 3 cysteines and an exchangeable S-adenosyl-L-methionine.</text>
</comment>
<feature type="binding site" evidence="7">
    <location>
        <position position="94"/>
    </location>
    <ligand>
        <name>S-adenosyl-L-methionine</name>
        <dbReference type="ChEBI" id="CHEBI:59789"/>
    </ligand>
</feature>
<feature type="domain" description="Radical SAM core" evidence="8">
    <location>
        <begin position="74"/>
        <end position="306"/>
    </location>
</feature>
<evidence type="ECO:0000259" key="8">
    <source>
        <dbReference type="PROSITE" id="PS51918"/>
    </source>
</evidence>
<comment type="caution">
    <text evidence="9">The sequence shown here is derived from an EMBL/GenBank/DDBJ whole genome shotgun (WGS) entry which is preliminary data.</text>
</comment>
<gene>
    <name evidence="9" type="primary">thiH</name>
    <name evidence="9" type="ORF">LPTSP4_06990</name>
</gene>
<organism evidence="9 10">
    <name type="scientific">Leptospira ryugenii</name>
    <dbReference type="NCBI Taxonomy" id="1917863"/>
    <lineage>
        <taxon>Bacteria</taxon>
        <taxon>Pseudomonadati</taxon>
        <taxon>Spirochaetota</taxon>
        <taxon>Spirochaetia</taxon>
        <taxon>Leptospirales</taxon>
        <taxon>Leptospiraceae</taxon>
        <taxon>Leptospira</taxon>
    </lineage>
</organism>
<name>A0A2P2DX20_9LEPT</name>
<dbReference type="SUPFAM" id="SSF102114">
    <property type="entry name" value="Radical SAM enzymes"/>
    <property type="match status" value="1"/>
</dbReference>
<dbReference type="PROSITE" id="PS51918">
    <property type="entry name" value="RADICAL_SAM"/>
    <property type="match status" value="1"/>
</dbReference>
<keyword evidence="10" id="KW-1185">Reference proteome</keyword>
<dbReference type="Proteomes" id="UP000245133">
    <property type="component" value="Unassembled WGS sequence"/>
</dbReference>
<feature type="binding site" evidence="7">
    <location>
        <position position="311"/>
    </location>
    <ligand>
        <name>(3R)-3-methyl-D-ornithine</name>
        <dbReference type="ChEBI" id="CHEBI:64642"/>
    </ligand>
</feature>
<feature type="binding site" evidence="6">
    <location>
        <position position="95"/>
    </location>
    <ligand>
        <name>[4Fe-4S] cluster</name>
        <dbReference type="ChEBI" id="CHEBI:49883"/>
        <note>4Fe-4S-S-AdoMet</note>
    </ligand>
</feature>
<dbReference type="PANTHER" id="PTHR43076">
    <property type="entry name" value="FO SYNTHASE (COFH)"/>
    <property type="match status" value="1"/>
</dbReference>
<keyword evidence="5 6" id="KW-0411">Iron-sulfur</keyword>
<evidence type="ECO:0000313" key="10">
    <source>
        <dbReference type="Proteomes" id="UP000245133"/>
    </source>
</evidence>
<dbReference type="SFLD" id="SFLDF00342">
    <property type="entry name" value="cyclic_dehypoxanthine_futalosi"/>
    <property type="match status" value="1"/>
</dbReference>
<dbReference type="InterPro" id="IPR022431">
    <property type="entry name" value="Cyclic_DHFL_synthase_mqnC"/>
</dbReference>
<keyword evidence="3" id="KW-0479">Metal-binding</keyword>
<dbReference type="InterPro" id="IPR045567">
    <property type="entry name" value="CofH/MnqC-like_C"/>
</dbReference>
<keyword evidence="1 6" id="KW-0004">4Fe-4S</keyword>
<evidence type="ECO:0000256" key="6">
    <source>
        <dbReference type="PIRSR" id="PIRSR004762-1"/>
    </source>
</evidence>
<dbReference type="Pfam" id="PF19288">
    <property type="entry name" value="CofH_C"/>
    <property type="match status" value="1"/>
</dbReference>
<dbReference type="GO" id="GO:0051539">
    <property type="term" value="F:4 iron, 4 sulfur cluster binding"/>
    <property type="evidence" value="ECO:0007669"/>
    <property type="project" value="UniProtKB-KW"/>
</dbReference>
<dbReference type="SFLD" id="SFLDG01389">
    <property type="entry name" value="menaquinone_synthsis_involved"/>
    <property type="match status" value="1"/>
</dbReference>
<proteinExistence type="predicted"/>
<protein>
    <submittedName>
        <fullName evidence="9">Thiamine biosynthesis enzyme</fullName>
    </submittedName>
</protein>
<keyword evidence="4 6" id="KW-0408">Iron</keyword>
<evidence type="ECO:0000256" key="2">
    <source>
        <dbReference type="ARBA" id="ARBA00022691"/>
    </source>
</evidence>
<dbReference type="Gene3D" id="3.20.20.70">
    <property type="entry name" value="Aldolase class I"/>
    <property type="match status" value="1"/>
</dbReference>
<feature type="binding site" evidence="6">
    <location>
        <position position="88"/>
    </location>
    <ligand>
        <name>[4Fe-4S] cluster</name>
        <dbReference type="ChEBI" id="CHEBI:49883"/>
        <note>4Fe-4S-S-AdoMet</note>
    </ligand>
</feature>
<evidence type="ECO:0000256" key="1">
    <source>
        <dbReference type="ARBA" id="ARBA00022485"/>
    </source>
</evidence>
<feature type="binding site" evidence="7">
    <location>
        <position position="164"/>
    </location>
    <ligand>
        <name>(3R)-3-methyl-D-ornithine</name>
        <dbReference type="ChEBI" id="CHEBI:64642"/>
    </ligand>
</feature>